<sequence length="111" mass="12204">MLPDTSCPAFSVVPSSDHQPMRLRQPRSVLTVDMLVRAYHVVEMARVALTLPLGFLIFLKLKNGGPWIDAIWTGASANGNGVKHLFSWVAHAVNTMLWYLAVGLLMGFGAR</sequence>
<keyword evidence="1" id="KW-0812">Transmembrane</keyword>
<dbReference type="EMBL" id="KI394855">
    <property type="protein sequence ID" value="ERN00618.1"/>
    <property type="molecule type" value="Genomic_DNA"/>
</dbReference>
<keyword evidence="1" id="KW-0472">Membrane</keyword>
<evidence type="ECO:0000313" key="3">
    <source>
        <dbReference type="Proteomes" id="UP000017836"/>
    </source>
</evidence>
<accession>W1NY89</accession>
<evidence type="ECO:0000313" key="2">
    <source>
        <dbReference type="EMBL" id="ERN00618.1"/>
    </source>
</evidence>
<dbReference type="Proteomes" id="UP000017836">
    <property type="component" value="Unassembled WGS sequence"/>
</dbReference>
<dbReference type="AlphaFoldDB" id="W1NY89"/>
<reference evidence="3" key="1">
    <citation type="journal article" date="2013" name="Science">
        <title>The Amborella genome and the evolution of flowering plants.</title>
        <authorList>
            <consortium name="Amborella Genome Project"/>
        </authorList>
    </citation>
    <scope>NUCLEOTIDE SEQUENCE [LARGE SCALE GENOMIC DNA]</scope>
</reference>
<keyword evidence="1" id="KW-1133">Transmembrane helix</keyword>
<gene>
    <name evidence="2" type="ORF">AMTR_s00091p00120090</name>
</gene>
<feature type="transmembrane region" description="Helical" evidence="1">
    <location>
        <begin position="85"/>
        <end position="108"/>
    </location>
</feature>
<protein>
    <submittedName>
        <fullName evidence="2">Uncharacterized protein</fullName>
    </submittedName>
</protein>
<organism evidence="2 3">
    <name type="scientific">Amborella trichopoda</name>
    <dbReference type="NCBI Taxonomy" id="13333"/>
    <lineage>
        <taxon>Eukaryota</taxon>
        <taxon>Viridiplantae</taxon>
        <taxon>Streptophyta</taxon>
        <taxon>Embryophyta</taxon>
        <taxon>Tracheophyta</taxon>
        <taxon>Spermatophyta</taxon>
        <taxon>Magnoliopsida</taxon>
        <taxon>Amborellales</taxon>
        <taxon>Amborellaceae</taxon>
        <taxon>Amborella</taxon>
    </lineage>
</organism>
<keyword evidence="3" id="KW-1185">Reference proteome</keyword>
<name>W1NY89_AMBTC</name>
<proteinExistence type="predicted"/>
<evidence type="ECO:0000256" key="1">
    <source>
        <dbReference type="SAM" id="Phobius"/>
    </source>
</evidence>
<dbReference type="Gramene" id="ERN00618">
    <property type="protein sequence ID" value="ERN00618"/>
    <property type="gene ID" value="AMTR_s00091p00120090"/>
</dbReference>
<dbReference type="HOGENOM" id="CLU_2161826_0_0_1"/>